<dbReference type="EMBL" id="CP144690">
    <property type="protein sequence ID" value="WVY91366.1"/>
    <property type="molecule type" value="Genomic_DNA"/>
</dbReference>
<sequence>MMSSLKSTSNLNNASSLMPTFPTPSMILPTEPSSWKTNPHRPTLPFPLIASFYLEGQALAWFQWIFNNGLLSSWKHWSCVLLPLSLMTPLQLSASLLRHRICKDTSQSLKHLPHAIVLAKLHEYKFHSSIPPLNCFGCTTTPPPLSPSPSTPPKPLLPLLPTPTNKLPIKRLTEAEIQARRDKNLYFNYDERYTRGHRCKPQFLLLTTFDSENQDDCLLSDDSTVVQESPLGVGLISLHAFSSQWTLRTFRVTGSIQRYVV</sequence>
<evidence type="ECO:0000313" key="1">
    <source>
        <dbReference type="EMBL" id="WVY91366.1"/>
    </source>
</evidence>
<name>A0AAQ3MHJ9_VIGMU</name>
<reference evidence="1 2" key="1">
    <citation type="journal article" date="2023" name="Life. Sci Alliance">
        <title>Evolutionary insights into 3D genome organization and epigenetic landscape of Vigna mungo.</title>
        <authorList>
            <person name="Junaid A."/>
            <person name="Singh B."/>
            <person name="Bhatia S."/>
        </authorList>
    </citation>
    <scope>NUCLEOTIDE SEQUENCE [LARGE SCALE GENOMIC DNA]</scope>
    <source>
        <strain evidence="1">Urdbean</strain>
    </source>
</reference>
<protein>
    <submittedName>
        <fullName evidence="1">Uncharacterized protein</fullName>
    </submittedName>
</protein>
<dbReference type="Proteomes" id="UP001374535">
    <property type="component" value="Chromosome 11"/>
</dbReference>
<organism evidence="1 2">
    <name type="scientific">Vigna mungo</name>
    <name type="common">Black gram</name>
    <name type="synonym">Phaseolus mungo</name>
    <dbReference type="NCBI Taxonomy" id="3915"/>
    <lineage>
        <taxon>Eukaryota</taxon>
        <taxon>Viridiplantae</taxon>
        <taxon>Streptophyta</taxon>
        <taxon>Embryophyta</taxon>
        <taxon>Tracheophyta</taxon>
        <taxon>Spermatophyta</taxon>
        <taxon>Magnoliopsida</taxon>
        <taxon>eudicotyledons</taxon>
        <taxon>Gunneridae</taxon>
        <taxon>Pentapetalae</taxon>
        <taxon>rosids</taxon>
        <taxon>fabids</taxon>
        <taxon>Fabales</taxon>
        <taxon>Fabaceae</taxon>
        <taxon>Papilionoideae</taxon>
        <taxon>50 kb inversion clade</taxon>
        <taxon>NPAAA clade</taxon>
        <taxon>indigoferoid/millettioid clade</taxon>
        <taxon>Phaseoleae</taxon>
        <taxon>Vigna</taxon>
    </lineage>
</organism>
<gene>
    <name evidence="1" type="ORF">V8G54_036880</name>
</gene>
<keyword evidence="2" id="KW-1185">Reference proteome</keyword>
<proteinExistence type="predicted"/>
<accession>A0AAQ3MHJ9</accession>
<evidence type="ECO:0000313" key="2">
    <source>
        <dbReference type="Proteomes" id="UP001374535"/>
    </source>
</evidence>
<dbReference type="AlphaFoldDB" id="A0AAQ3MHJ9"/>